<keyword evidence="2" id="KW-1003">Cell membrane</keyword>
<comment type="similarity">
    <text evidence="10">Belongs to the insect chemoreceptor superfamily. Heteromeric odorant receptor channel (TC 1.A.69) family.</text>
</comment>
<evidence type="ECO:0000256" key="4">
    <source>
        <dbReference type="ARBA" id="ARBA00022692"/>
    </source>
</evidence>
<dbReference type="PANTHER" id="PTHR21137:SF35">
    <property type="entry name" value="ODORANT RECEPTOR 19A-RELATED"/>
    <property type="match status" value="1"/>
</dbReference>
<organism evidence="11 12">
    <name type="scientific">Danaus plexippus plexippus</name>
    <dbReference type="NCBI Taxonomy" id="278856"/>
    <lineage>
        <taxon>Eukaryota</taxon>
        <taxon>Metazoa</taxon>
        <taxon>Ecdysozoa</taxon>
        <taxon>Arthropoda</taxon>
        <taxon>Hexapoda</taxon>
        <taxon>Insecta</taxon>
        <taxon>Pterygota</taxon>
        <taxon>Neoptera</taxon>
        <taxon>Endopterygota</taxon>
        <taxon>Lepidoptera</taxon>
        <taxon>Glossata</taxon>
        <taxon>Ditrysia</taxon>
        <taxon>Papilionoidea</taxon>
        <taxon>Nymphalidae</taxon>
        <taxon>Danainae</taxon>
        <taxon>Danaini</taxon>
        <taxon>Danaina</taxon>
        <taxon>Danaus</taxon>
        <taxon>Danaus</taxon>
    </lineage>
</organism>
<keyword evidence="3 10" id="KW-0716">Sensory transduction</keyword>
<dbReference type="KEGG" id="dpl:KGM_204568"/>
<dbReference type="InterPro" id="IPR004117">
    <property type="entry name" value="7tm6_olfct_rcpt"/>
</dbReference>
<dbReference type="GO" id="GO:0007165">
    <property type="term" value="P:signal transduction"/>
    <property type="evidence" value="ECO:0007669"/>
    <property type="project" value="UniProtKB-KW"/>
</dbReference>
<dbReference type="AlphaFoldDB" id="A0A212ERC0"/>
<gene>
    <name evidence="11" type="ORF">KGM_204568</name>
</gene>
<feature type="transmembrane region" description="Helical" evidence="10">
    <location>
        <begin position="17"/>
        <end position="35"/>
    </location>
</feature>
<dbReference type="Proteomes" id="UP000007151">
    <property type="component" value="Unassembled WGS sequence"/>
</dbReference>
<evidence type="ECO:0000256" key="7">
    <source>
        <dbReference type="ARBA" id="ARBA00023136"/>
    </source>
</evidence>
<evidence type="ECO:0000256" key="3">
    <source>
        <dbReference type="ARBA" id="ARBA00022606"/>
    </source>
</evidence>
<keyword evidence="5 10" id="KW-0552">Olfaction</keyword>
<protein>
    <recommendedName>
        <fullName evidence="10">Odorant receptor</fullName>
    </recommendedName>
</protein>
<keyword evidence="8 10" id="KW-0675">Receptor</keyword>
<proteinExistence type="inferred from homology"/>
<dbReference type="GO" id="GO:0005886">
    <property type="term" value="C:plasma membrane"/>
    <property type="evidence" value="ECO:0007669"/>
    <property type="project" value="UniProtKB-SubCell"/>
</dbReference>
<keyword evidence="9 10" id="KW-0807">Transducer</keyword>
<evidence type="ECO:0000313" key="11">
    <source>
        <dbReference type="EMBL" id="OWR44043.1"/>
    </source>
</evidence>
<keyword evidence="7 10" id="KW-0472">Membrane</keyword>
<reference evidence="11 12" key="1">
    <citation type="journal article" date="2011" name="Cell">
        <title>The monarch butterfly genome yields insights into long-distance migration.</title>
        <authorList>
            <person name="Zhan S."/>
            <person name="Merlin C."/>
            <person name="Boore J.L."/>
            <person name="Reppert S.M."/>
        </authorList>
    </citation>
    <scope>NUCLEOTIDE SEQUENCE [LARGE SCALE GENOMIC DNA]</scope>
    <source>
        <strain evidence="11">F-2</strain>
    </source>
</reference>
<dbReference type="Pfam" id="PF02949">
    <property type="entry name" value="7tm_6"/>
    <property type="match status" value="1"/>
</dbReference>
<dbReference type="GO" id="GO:0004984">
    <property type="term" value="F:olfactory receptor activity"/>
    <property type="evidence" value="ECO:0007669"/>
    <property type="project" value="InterPro"/>
</dbReference>
<feature type="transmembrane region" description="Helical" evidence="10">
    <location>
        <begin position="121"/>
        <end position="149"/>
    </location>
</feature>
<name>A0A212ERC0_DANPL</name>
<sequence length="343" mass="39003">MAALFADFPEDEKRDSVTFSVAHTIVMIKMFSIIVNKKNIKKLISDIIAVCESHEEESLMNEKYKVMKINVIAYFFTCYSSAACFVFEGLRKMYEGNHFVTVVTYYPAFEDNSAMATATRFITTIILFIMLMAMIISVDGFTMVILIMFKYKLITLRNYFDKLRKDTEILHQSSDPQLAVNHLVNGLIKGIIMHKELLRILKEIDKAFGTVVALQLCQSSGGAVSLLLGIALSDQLTLVAIMKIIFFVVALFFLLGLFLCNAGEITYQASLLSESIFYCGWHTCSLENSRGRNIRRIVLHACIQAQRPLVMKAFKMIELTYGTFLWVLRGTYSVFALFYAQNK</sequence>
<evidence type="ECO:0000256" key="8">
    <source>
        <dbReference type="ARBA" id="ARBA00023170"/>
    </source>
</evidence>
<evidence type="ECO:0000256" key="1">
    <source>
        <dbReference type="ARBA" id="ARBA00004651"/>
    </source>
</evidence>
<feature type="transmembrane region" description="Helical" evidence="10">
    <location>
        <begin position="207"/>
        <end position="232"/>
    </location>
</feature>
<feature type="transmembrane region" description="Helical" evidence="10">
    <location>
        <begin position="71"/>
        <end position="90"/>
    </location>
</feature>
<dbReference type="PANTHER" id="PTHR21137">
    <property type="entry name" value="ODORANT RECEPTOR"/>
    <property type="match status" value="1"/>
</dbReference>
<evidence type="ECO:0000256" key="6">
    <source>
        <dbReference type="ARBA" id="ARBA00022989"/>
    </source>
</evidence>
<feature type="transmembrane region" description="Helical" evidence="10">
    <location>
        <begin position="238"/>
        <end position="260"/>
    </location>
</feature>
<dbReference type="EMBL" id="AGBW02013050">
    <property type="protein sequence ID" value="OWR44043.1"/>
    <property type="molecule type" value="Genomic_DNA"/>
</dbReference>
<evidence type="ECO:0000256" key="9">
    <source>
        <dbReference type="ARBA" id="ARBA00023224"/>
    </source>
</evidence>
<evidence type="ECO:0000256" key="2">
    <source>
        <dbReference type="ARBA" id="ARBA00022475"/>
    </source>
</evidence>
<comment type="subcellular location">
    <subcellularLocation>
        <location evidence="1 10">Cell membrane</location>
        <topology evidence="1 10">Multi-pass membrane protein</topology>
    </subcellularLocation>
</comment>
<keyword evidence="12" id="KW-1185">Reference proteome</keyword>
<evidence type="ECO:0000256" key="10">
    <source>
        <dbReference type="RuleBase" id="RU351113"/>
    </source>
</evidence>
<comment type="caution">
    <text evidence="11">The sequence shown here is derived from an EMBL/GenBank/DDBJ whole genome shotgun (WGS) entry which is preliminary data.</text>
</comment>
<keyword evidence="4 10" id="KW-0812">Transmembrane</keyword>
<dbReference type="GO" id="GO:0005549">
    <property type="term" value="F:odorant binding"/>
    <property type="evidence" value="ECO:0007669"/>
    <property type="project" value="InterPro"/>
</dbReference>
<dbReference type="InParanoid" id="A0A212ERC0"/>
<feature type="transmembrane region" description="Helical" evidence="10">
    <location>
        <begin position="319"/>
        <end position="340"/>
    </location>
</feature>
<comment type="caution">
    <text evidence="10">Lacks conserved residue(s) required for the propagation of feature annotation.</text>
</comment>
<evidence type="ECO:0000313" key="12">
    <source>
        <dbReference type="Proteomes" id="UP000007151"/>
    </source>
</evidence>
<accession>A0A212ERC0</accession>
<keyword evidence="6 10" id="KW-1133">Transmembrane helix</keyword>
<evidence type="ECO:0000256" key="5">
    <source>
        <dbReference type="ARBA" id="ARBA00022725"/>
    </source>
</evidence>